<dbReference type="AlphaFoldDB" id="Q3JP58"/>
<keyword evidence="12" id="KW-0564">Palmitate</keyword>
<evidence type="ECO:0000256" key="10">
    <source>
        <dbReference type="ARBA" id="ARBA00023114"/>
    </source>
</evidence>
<keyword evidence="14" id="KW-0449">Lipoprotein</keyword>
<evidence type="ECO:0000256" key="9">
    <source>
        <dbReference type="ARBA" id="ARBA00023065"/>
    </source>
</evidence>
<proteinExistence type="inferred from homology"/>
<dbReference type="InterPro" id="IPR003715">
    <property type="entry name" value="Poly_export_N"/>
</dbReference>
<evidence type="ECO:0000313" key="19">
    <source>
        <dbReference type="Proteomes" id="UP000002700"/>
    </source>
</evidence>
<evidence type="ECO:0000259" key="17">
    <source>
        <dbReference type="Pfam" id="PF22461"/>
    </source>
</evidence>
<dbReference type="GO" id="GO:0006811">
    <property type="term" value="P:monoatomic ion transport"/>
    <property type="evidence" value="ECO:0007669"/>
    <property type="project" value="UniProtKB-KW"/>
</dbReference>
<evidence type="ECO:0000313" key="18">
    <source>
        <dbReference type="EMBL" id="ABA49538.1"/>
    </source>
</evidence>
<evidence type="ECO:0000256" key="3">
    <source>
        <dbReference type="ARBA" id="ARBA00022448"/>
    </source>
</evidence>
<dbReference type="Pfam" id="PF22461">
    <property type="entry name" value="SLBB_2"/>
    <property type="match status" value="2"/>
</dbReference>
<dbReference type="HOGENOM" id="CLU_038343_4_2_4"/>
<keyword evidence="13" id="KW-0998">Cell outer membrane</keyword>
<dbReference type="Proteomes" id="UP000002700">
    <property type="component" value="Chromosome I"/>
</dbReference>
<keyword evidence="5" id="KW-0762">Sugar transport</keyword>
<dbReference type="Gene3D" id="3.30.1950.10">
    <property type="entry name" value="wza like domain"/>
    <property type="match status" value="1"/>
</dbReference>
<evidence type="ECO:0000256" key="12">
    <source>
        <dbReference type="ARBA" id="ARBA00023139"/>
    </source>
</evidence>
<evidence type="ECO:0000256" key="6">
    <source>
        <dbReference type="ARBA" id="ARBA00022692"/>
    </source>
</evidence>
<keyword evidence="9" id="KW-0406">Ion transport</keyword>
<evidence type="ECO:0000256" key="1">
    <source>
        <dbReference type="ARBA" id="ARBA00004571"/>
    </source>
</evidence>
<keyword evidence="7" id="KW-0732">Signal</keyword>
<feature type="domain" description="SLBB" evidence="17">
    <location>
        <begin position="249"/>
        <end position="325"/>
    </location>
</feature>
<comment type="subcellular location">
    <subcellularLocation>
        <location evidence="1">Cell outer membrane</location>
        <topology evidence="1">Multi-pass membrane protein</topology>
    </subcellularLocation>
</comment>
<dbReference type="KEGG" id="bpm:BURPS1710b_3274"/>
<keyword evidence="11" id="KW-0472">Membrane</keyword>
<keyword evidence="3" id="KW-0813">Transport</keyword>
<dbReference type="Gene3D" id="3.10.560.10">
    <property type="entry name" value="Outer membrane lipoprotein wza domain like"/>
    <property type="match status" value="2"/>
</dbReference>
<evidence type="ECO:0000256" key="13">
    <source>
        <dbReference type="ARBA" id="ARBA00023237"/>
    </source>
</evidence>
<name>Q3JP58_BURP1</name>
<feature type="domain" description="Polysaccharide export protein N-terminal" evidence="16">
    <location>
        <begin position="153"/>
        <end position="243"/>
    </location>
</feature>
<dbReference type="PANTHER" id="PTHR33619">
    <property type="entry name" value="POLYSACCHARIDE EXPORT PROTEIN GFCE-RELATED"/>
    <property type="match status" value="1"/>
</dbReference>
<evidence type="ECO:0000256" key="8">
    <source>
        <dbReference type="ARBA" id="ARBA00023047"/>
    </source>
</evidence>
<evidence type="ECO:0000256" key="11">
    <source>
        <dbReference type="ARBA" id="ARBA00023136"/>
    </source>
</evidence>
<evidence type="ECO:0000256" key="14">
    <source>
        <dbReference type="ARBA" id="ARBA00023288"/>
    </source>
</evidence>
<comment type="similarity">
    <text evidence="2">Belongs to the BexD/CtrA/VexA family.</text>
</comment>
<feature type="region of interest" description="Disordered" evidence="15">
    <location>
        <begin position="103"/>
        <end position="122"/>
    </location>
</feature>
<dbReference type="PANTHER" id="PTHR33619:SF3">
    <property type="entry name" value="POLYSACCHARIDE EXPORT PROTEIN GFCE-RELATED"/>
    <property type="match status" value="1"/>
</dbReference>
<organism evidence="18 19">
    <name type="scientific">Burkholderia pseudomallei (strain 1710b)</name>
    <dbReference type="NCBI Taxonomy" id="320372"/>
    <lineage>
        <taxon>Bacteria</taxon>
        <taxon>Pseudomonadati</taxon>
        <taxon>Pseudomonadota</taxon>
        <taxon>Betaproteobacteria</taxon>
        <taxon>Burkholderiales</taxon>
        <taxon>Burkholderiaceae</taxon>
        <taxon>Burkholderia</taxon>
        <taxon>pseudomallei group</taxon>
    </lineage>
</organism>
<dbReference type="GO" id="GO:0015288">
    <property type="term" value="F:porin activity"/>
    <property type="evidence" value="ECO:0007669"/>
    <property type="project" value="UniProtKB-KW"/>
</dbReference>
<reference evidence="18 19" key="1">
    <citation type="submission" date="2005-09" db="EMBL/GenBank/DDBJ databases">
        <authorList>
            <person name="Woods D.E."/>
            <person name="Nierman W.C."/>
        </authorList>
    </citation>
    <scope>NUCLEOTIDE SEQUENCE [LARGE SCALE GENOMIC DNA]</scope>
    <source>
        <strain evidence="18 19">1710b</strain>
    </source>
</reference>
<keyword evidence="10" id="KW-0626">Porin</keyword>
<gene>
    <name evidence="18" type="ordered locus">BURPS1710b_3274</name>
</gene>
<accession>Q3JP58</accession>
<dbReference type="EMBL" id="CP000124">
    <property type="protein sequence ID" value="ABA49538.1"/>
    <property type="molecule type" value="Genomic_DNA"/>
</dbReference>
<keyword evidence="6" id="KW-0812">Transmembrane</keyword>
<sequence>MVASSRPGHPVEDRQRRPARIGCVLKPFVRRLRPEPAGTRKSIEVWMGSLGEAGGIAPPKRTCGARVRRLMKRVTLCAALAALSACGVAPGMRMKQPANVPVSSAAADAPAEAGRKPRGEQLPVPITDIDLSLIRTLRDAQQAPRRAADLVSPASGYTIGRGDVLQITVWDHPELAAALGTQQQTAARAADAPAGFVVDQDGTLQYPYVGRIAVAGLKPEQVQARLARQLAQTFRDPQVTVRIASFRAKQVYIEGEVHTPGSQALNDIPMTLYDAVSRAGGFSASADQRRVTLVRDGVERRIDLSGAAQGVNPSRIVLRDGDLLRIPPRDESGVFVMGEVNRPVTALPMRNGRLTLSEALSQAGSLNATTADAAQLYVIRGSLDAKPHVYRLDASSPVAMVLANQFELEPKDIVYVDGNGLVRFSRVLSLLLPAVNAGLTAAVVTK</sequence>
<dbReference type="Pfam" id="PF02563">
    <property type="entry name" value="Poly_export"/>
    <property type="match status" value="1"/>
</dbReference>
<dbReference type="InterPro" id="IPR054765">
    <property type="entry name" value="SLBB_dom"/>
</dbReference>
<feature type="domain" description="SLBB" evidence="17">
    <location>
        <begin position="334"/>
        <end position="416"/>
    </location>
</feature>
<evidence type="ECO:0000256" key="15">
    <source>
        <dbReference type="SAM" id="MobiDB-lite"/>
    </source>
</evidence>
<dbReference type="GO" id="GO:0046930">
    <property type="term" value="C:pore complex"/>
    <property type="evidence" value="ECO:0007669"/>
    <property type="project" value="UniProtKB-KW"/>
</dbReference>
<evidence type="ECO:0000259" key="16">
    <source>
        <dbReference type="Pfam" id="PF02563"/>
    </source>
</evidence>
<dbReference type="InterPro" id="IPR049712">
    <property type="entry name" value="Poly_export"/>
</dbReference>
<evidence type="ECO:0000256" key="7">
    <source>
        <dbReference type="ARBA" id="ARBA00022729"/>
    </source>
</evidence>
<evidence type="ECO:0000256" key="4">
    <source>
        <dbReference type="ARBA" id="ARBA00022452"/>
    </source>
</evidence>
<protein>
    <submittedName>
        <fullName evidence="18">Polysaccharide biosynthesis/export protein</fullName>
    </submittedName>
</protein>
<dbReference type="GO" id="GO:0015159">
    <property type="term" value="F:polysaccharide transmembrane transporter activity"/>
    <property type="evidence" value="ECO:0007669"/>
    <property type="project" value="InterPro"/>
</dbReference>
<dbReference type="EnsemblBacteria" id="ABA49538">
    <property type="protein sequence ID" value="ABA49538"/>
    <property type="gene ID" value="BURPS1710b_3274"/>
</dbReference>
<evidence type="ECO:0000256" key="2">
    <source>
        <dbReference type="ARBA" id="ARBA00009450"/>
    </source>
</evidence>
<evidence type="ECO:0000256" key="5">
    <source>
        <dbReference type="ARBA" id="ARBA00022597"/>
    </source>
</evidence>
<feature type="compositionally biased region" description="Low complexity" evidence="15">
    <location>
        <begin position="103"/>
        <end position="112"/>
    </location>
</feature>
<keyword evidence="4" id="KW-1134">Transmembrane beta strand</keyword>
<keyword evidence="8" id="KW-0625">Polysaccharide transport</keyword>
<dbReference type="GO" id="GO:0009279">
    <property type="term" value="C:cell outer membrane"/>
    <property type="evidence" value="ECO:0007669"/>
    <property type="project" value="UniProtKB-SubCell"/>
</dbReference>